<gene>
    <name evidence="2" type="ORF">TRV642_3858</name>
</gene>
<feature type="signal peptide" evidence="1">
    <location>
        <begin position="1"/>
        <end position="23"/>
    </location>
</feature>
<feature type="chain" id="PRO_5040717868" description="Kazal-like domain-containing protein" evidence="1">
    <location>
        <begin position="24"/>
        <end position="86"/>
    </location>
</feature>
<keyword evidence="1" id="KW-0732">Signal</keyword>
<evidence type="ECO:0000256" key="1">
    <source>
        <dbReference type="SAM" id="SignalP"/>
    </source>
</evidence>
<evidence type="ECO:0000313" key="2">
    <source>
        <dbReference type="EMBL" id="CAI2768602.1"/>
    </source>
</evidence>
<dbReference type="EMBL" id="OX336425">
    <property type="protein sequence ID" value="CAI2768602.1"/>
    <property type="molecule type" value="Genomic_DNA"/>
</dbReference>
<evidence type="ECO:0000313" key="3">
    <source>
        <dbReference type="Proteomes" id="UP001152749"/>
    </source>
</evidence>
<dbReference type="AlphaFoldDB" id="A0A9W4XB82"/>
<dbReference type="RefSeq" id="WP_263361187.1">
    <property type="nucleotide sequence ID" value="NZ_OX336425.1"/>
</dbReference>
<dbReference type="KEGG" id="fcs:TRV642_3858"/>
<organism evidence="2 3">
    <name type="scientific">Flavobacterium collinsii</name>
    <dbReference type="NCBI Taxonomy" id="1114861"/>
    <lineage>
        <taxon>Bacteria</taxon>
        <taxon>Pseudomonadati</taxon>
        <taxon>Bacteroidota</taxon>
        <taxon>Flavobacteriia</taxon>
        <taxon>Flavobacteriales</taxon>
        <taxon>Flavobacteriaceae</taxon>
        <taxon>Flavobacterium</taxon>
    </lineage>
</organism>
<reference evidence="2" key="1">
    <citation type="submission" date="2022-09" db="EMBL/GenBank/DDBJ databases">
        <authorList>
            <person name="Duchaud E."/>
        </authorList>
    </citation>
    <scope>NUCLEOTIDE SEQUENCE</scope>
    <source>
        <strain evidence="2">TRV642</strain>
    </source>
</reference>
<protein>
    <recommendedName>
        <fullName evidence="4">Kazal-like domain-containing protein</fullName>
    </recommendedName>
</protein>
<sequence length="86" mass="9092">MKTTFLKSTMPFALVAVMGISGAFLTTSMQSASKPPAPGYINSATKPCNVPVSCDSTPSPFLCEASGQQAFGKANNCQQLRYRPVN</sequence>
<proteinExistence type="predicted"/>
<accession>A0A9W4XB82</accession>
<evidence type="ECO:0008006" key="4">
    <source>
        <dbReference type="Google" id="ProtNLM"/>
    </source>
</evidence>
<name>A0A9W4XB82_9FLAO</name>
<dbReference type="Proteomes" id="UP001152749">
    <property type="component" value="Chromosome"/>
</dbReference>